<evidence type="ECO:0000256" key="1">
    <source>
        <dbReference type="ARBA" id="ARBA00004651"/>
    </source>
</evidence>
<dbReference type="InterPro" id="IPR050171">
    <property type="entry name" value="MFS_Transporters"/>
</dbReference>
<dbReference type="InterPro" id="IPR036259">
    <property type="entry name" value="MFS_trans_sf"/>
</dbReference>
<evidence type="ECO:0000256" key="7">
    <source>
        <dbReference type="SAM" id="Phobius"/>
    </source>
</evidence>
<evidence type="ECO:0000256" key="2">
    <source>
        <dbReference type="ARBA" id="ARBA00022448"/>
    </source>
</evidence>
<dbReference type="Pfam" id="PF07690">
    <property type="entry name" value="MFS_1"/>
    <property type="match status" value="1"/>
</dbReference>
<feature type="transmembrane region" description="Helical" evidence="7">
    <location>
        <begin position="217"/>
        <end position="240"/>
    </location>
</feature>
<protein>
    <submittedName>
        <fullName evidence="9">MFS transporter</fullName>
    </submittedName>
</protein>
<feature type="domain" description="DUF1330" evidence="8">
    <location>
        <begin position="404"/>
        <end position="495"/>
    </location>
</feature>
<evidence type="ECO:0000256" key="5">
    <source>
        <dbReference type="ARBA" id="ARBA00022989"/>
    </source>
</evidence>
<feature type="transmembrane region" description="Helical" evidence="7">
    <location>
        <begin position="332"/>
        <end position="353"/>
    </location>
</feature>
<dbReference type="Proteomes" id="UP001241758">
    <property type="component" value="Unassembled WGS sequence"/>
</dbReference>
<feature type="transmembrane region" description="Helical" evidence="7">
    <location>
        <begin position="301"/>
        <end position="320"/>
    </location>
</feature>
<feature type="transmembrane region" description="Helical" evidence="7">
    <location>
        <begin position="82"/>
        <end position="100"/>
    </location>
</feature>
<comment type="caution">
    <text evidence="9">The sequence shown here is derived from an EMBL/GenBank/DDBJ whole genome shotgun (WGS) entry which is preliminary data.</text>
</comment>
<feature type="transmembrane region" description="Helical" evidence="7">
    <location>
        <begin position="359"/>
        <end position="380"/>
    </location>
</feature>
<keyword evidence="6 7" id="KW-0472">Membrane</keyword>
<name>A0ABT6WVB5_9ACTN</name>
<dbReference type="RefSeq" id="WP_282764901.1">
    <property type="nucleotide sequence ID" value="NZ_JASCTH010000027.1"/>
</dbReference>
<gene>
    <name evidence="9" type="ORF">QLQ12_34250</name>
</gene>
<feature type="transmembrane region" description="Helical" evidence="7">
    <location>
        <begin position="47"/>
        <end position="70"/>
    </location>
</feature>
<organism evidence="9 10">
    <name type="scientific">Actinoplanes sandaracinus</name>
    <dbReference type="NCBI Taxonomy" id="3045177"/>
    <lineage>
        <taxon>Bacteria</taxon>
        <taxon>Bacillati</taxon>
        <taxon>Actinomycetota</taxon>
        <taxon>Actinomycetes</taxon>
        <taxon>Micromonosporales</taxon>
        <taxon>Micromonosporaceae</taxon>
        <taxon>Actinoplanes</taxon>
    </lineage>
</organism>
<evidence type="ECO:0000313" key="10">
    <source>
        <dbReference type="Proteomes" id="UP001241758"/>
    </source>
</evidence>
<feature type="transmembrane region" description="Helical" evidence="7">
    <location>
        <begin position="112"/>
        <end position="131"/>
    </location>
</feature>
<evidence type="ECO:0000313" key="9">
    <source>
        <dbReference type="EMBL" id="MDI6103688.1"/>
    </source>
</evidence>
<keyword evidence="2" id="KW-0813">Transport</keyword>
<dbReference type="Pfam" id="PF07045">
    <property type="entry name" value="DUF1330"/>
    <property type="match status" value="1"/>
</dbReference>
<keyword evidence="3" id="KW-1003">Cell membrane</keyword>
<dbReference type="PANTHER" id="PTHR23517">
    <property type="entry name" value="RESISTANCE PROTEIN MDTM, PUTATIVE-RELATED-RELATED"/>
    <property type="match status" value="1"/>
</dbReference>
<dbReference type="InterPro" id="IPR011701">
    <property type="entry name" value="MFS"/>
</dbReference>
<keyword evidence="10" id="KW-1185">Reference proteome</keyword>
<dbReference type="SUPFAM" id="SSF103473">
    <property type="entry name" value="MFS general substrate transporter"/>
    <property type="match status" value="1"/>
</dbReference>
<comment type="subcellular location">
    <subcellularLocation>
        <location evidence="1">Cell membrane</location>
        <topology evidence="1">Multi-pass membrane protein</topology>
    </subcellularLocation>
</comment>
<dbReference type="Gene3D" id="1.20.1250.20">
    <property type="entry name" value="MFS general substrate transporter like domains"/>
    <property type="match status" value="1"/>
</dbReference>
<proteinExistence type="predicted"/>
<dbReference type="Gene3D" id="3.30.70.100">
    <property type="match status" value="1"/>
</dbReference>
<evidence type="ECO:0000259" key="8">
    <source>
        <dbReference type="Pfam" id="PF07045"/>
    </source>
</evidence>
<evidence type="ECO:0000256" key="4">
    <source>
        <dbReference type="ARBA" id="ARBA00022692"/>
    </source>
</evidence>
<sequence>MTRTAPFAGAAVVGARWQPAALALSTVGWGANSFTPLLGAYHRDAGLSATAGAVLFGVYAVGLIPALLWAGPAGDRHGHRRIVIAFVAVSGLATIMVMAGGHTPVVLAAGRLLTGVAAGAVFATATAWVTGLSADAGLAARRVSIALSAGFGAGPLAAALVATWTSAPLVTAYLPHLALIVVTLTWLSTTRHPGTPPQRPPPTPRRHRLPAILDSRAFRVTVVPMAPWVFGCATTAFAALPARTTPLSVLGAGLVTAVTLGAGTAAQMLARRLDPSAAALTGLGCAVAGLTVAATTVTGSVFVAAVALGAAYGLCLNAGLRTTEQLSDPAHRGAGTAMFLALTYLGFAAPWLLITASTIVTPTAALLGAAALAAATAAWLRTHHRHPDQPTTPAPTPKDPPMAALLILNYDVTDPDALNAYRTAAGPLLSAAAERIALTTDTIDLAEAGPAGTHTVIWRFPSVAAAHAFYHGSAYQSVLADRLAATTAKAAMIVETVAD</sequence>
<feature type="transmembrane region" description="Helical" evidence="7">
    <location>
        <begin position="246"/>
        <end position="265"/>
    </location>
</feature>
<keyword evidence="4 7" id="KW-0812">Transmembrane</keyword>
<feature type="transmembrane region" description="Helical" evidence="7">
    <location>
        <begin position="143"/>
        <end position="164"/>
    </location>
</feature>
<keyword evidence="5 7" id="KW-1133">Transmembrane helix</keyword>
<dbReference type="SUPFAM" id="SSF54909">
    <property type="entry name" value="Dimeric alpha+beta barrel"/>
    <property type="match status" value="1"/>
</dbReference>
<accession>A0ABT6WVB5</accession>
<reference evidence="9 10" key="1">
    <citation type="submission" date="2023-05" db="EMBL/GenBank/DDBJ databases">
        <title>Actinoplanes sp. NEAU-A12 genome sequencing.</title>
        <authorList>
            <person name="Wang Z.-S."/>
        </authorList>
    </citation>
    <scope>NUCLEOTIDE SEQUENCE [LARGE SCALE GENOMIC DNA]</scope>
    <source>
        <strain evidence="9 10">NEAU-A12</strain>
    </source>
</reference>
<dbReference type="InterPro" id="IPR011008">
    <property type="entry name" value="Dimeric_a/b-barrel"/>
</dbReference>
<evidence type="ECO:0000256" key="3">
    <source>
        <dbReference type="ARBA" id="ARBA00022475"/>
    </source>
</evidence>
<dbReference type="EMBL" id="JASCTH010000027">
    <property type="protein sequence ID" value="MDI6103688.1"/>
    <property type="molecule type" value="Genomic_DNA"/>
</dbReference>
<evidence type="ECO:0000256" key="6">
    <source>
        <dbReference type="ARBA" id="ARBA00023136"/>
    </source>
</evidence>
<dbReference type="InterPro" id="IPR010753">
    <property type="entry name" value="DUF1330"/>
</dbReference>